<gene>
    <name evidence="4" type="ORF">PHYSODRAFT_259165</name>
</gene>
<dbReference type="Proteomes" id="UP000002640">
    <property type="component" value="Unassembled WGS sequence"/>
</dbReference>
<feature type="region of interest" description="Disordered" evidence="2">
    <location>
        <begin position="540"/>
        <end position="574"/>
    </location>
</feature>
<dbReference type="InParanoid" id="G4ZU40"/>
<keyword evidence="5" id="KW-1185">Reference proteome</keyword>
<feature type="coiled-coil region" evidence="1">
    <location>
        <begin position="119"/>
        <end position="188"/>
    </location>
</feature>
<keyword evidence="3" id="KW-0812">Transmembrane</keyword>
<proteinExistence type="predicted"/>
<keyword evidence="3" id="KW-1133">Transmembrane helix</keyword>
<reference evidence="4 5" key="1">
    <citation type="journal article" date="2006" name="Science">
        <title>Phytophthora genome sequences uncover evolutionary origins and mechanisms of pathogenesis.</title>
        <authorList>
            <person name="Tyler B.M."/>
            <person name="Tripathy S."/>
            <person name="Zhang X."/>
            <person name="Dehal P."/>
            <person name="Jiang R.H."/>
            <person name="Aerts A."/>
            <person name="Arredondo F.D."/>
            <person name="Baxter L."/>
            <person name="Bensasson D."/>
            <person name="Beynon J.L."/>
            <person name="Chapman J."/>
            <person name="Damasceno C.M."/>
            <person name="Dorrance A.E."/>
            <person name="Dou D."/>
            <person name="Dickerman A.W."/>
            <person name="Dubchak I.L."/>
            <person name="Garbelotto M."/>
            <person name="Gijzen M."/>
            <person name="Gordon S.G."/>
            <person name="Govers F."/>
            <person name="Grunwald N.J."/>
            <person name="Huang W."/>
            <person name="Ivors K.L."/>
            <person name="Jones R.W."/>
            <person name="Kamoun S."/>
            <person name="Krampis K."/>
            <person name="Lamour K.H."/>
            <person name="Lee M.K."/>
            <person name="McDonald W.H."/>
            <person name="Medina M."/>
            <person name="Meijer H.J."/>
            <person name="Nordberg E.K."/>
            <person name="Maclean D.J."/>
            <person name="Ospina-Giraldo M.D."/>
            <person name="Morris P.F."/>
            <person name="Phuntumart V."/>
            <person name="Putnam N.H."/>
            <person name="Rash S."/>
            <person name="Rose J.K."/>
            <person name="Sakihama Y."/>
            <person name="Salamov A.A."/>
            <person name="Savidor A."/>
            <person name="Scheuring C.F."/>
            <person name="Smith B.M."/>
            <person name="Sobral B.W."/>
            <person name="Terry A."/>
            <person name="Torto-Alalibo T.A."/>
            <person name="Win J."/>
            <person name="Xu Z."/>
            <person name="Zhang H."/>
            <person name="Grigoriev I.V."/>
            <person name="Rokhsar D.S."/>
            <person name="Boore J.L."/>
        </authorList>
    </citation>
    <scope>NUCLEOTIDE SEQUENCE [LARGE SCALE GENOMIC DNA]</scope>
    <source>
        <strain evidence="4 5">P6497</strain>
    </source>
</reference>
<keyword evidence="1" id="KW-0175">Coiled coil</keyword>
<feature type="region of interest" description="Disordered" evidence="2">
    <location>
        <begin position="251"/>
        <end position="287"/>
    </location>
</feature>
<evidence type="ECO:0000256" key="2">
    <source>
        <dbReference type="SAM" id="MobiDB-lite"/>
    </source>
</evidence>
<dbReference type="EMBL" id="JH159156">
    <property type="protein sequence ID" value="EGZ13314.1"/>
    <property type="molecule type" value="Genomic_DNA"/>
</dbReference>
<evidence type="ECO:0000313" key="5">
    <source>
        <dbReference type="Proteomes" id="UP000002640"/>
    </source>
</evidence>
<name>G4ZU40_PHYSP</name>
<feature type="compositionally biased region" description="Low complexity" evidence="2">
    <location>
        <begin position="554"/>
        <end position="574"/>
    </location>
</feature>
<feature type="compositionally biased region" description="Low complexity" evidence="2">
    <location>
        <begin position="253"/>
        <end position="273"/>
    </location>
</feature>
<feature type="transmembrane region" description="Helical" evidence="3">
    <location>
        <begin position="494"/>
        <end position="515"/>
    </location>
</feature>
<dbReference type="STRING" id="1094619.G4ZU40"/>
<protein>
    <submittedName>
        <fullName evidence="4">Uncharacterized protein</fullName>
    </submittedName>
</protein>
<dbReference type="KEGG" id="psoj:PHYSODRAFT_259165"/>
<dbReference type="SMR" id="G4ZU40"/>
<feature type="transmembrane region" description="Helical" evidence="3">
    <location>
        <begin position="469"/>
        <end position="488"/>
    </location>
</feature>
<sequence length="835" mass="91741">MVRRDDVRAADIEVVDDELDTEDLEAAGCVVCASGAHRPHPPARLPVTLPAPGTPVPSVAALVADARALAQENRTLRAQYELVSVNNAGLAAHASVLHDRNLALLRHAREGYRAGMVMLEQARLSCERTERANSELEDRVLGLRDMAGRTAAAETQLRVFKASSEEEYHNLQNQLAASQAQVADMSARLAAVPAVAAPASTSTVSMARLFTALGERDDARAERDDLRTRLAAAEAALVSVSTRPWRGEVELASPPSVESGSVTSPSPSVTKRVGTSRRSSRSATQSSWSAIRLDRCPSLWSKLVALQPRRAETESTQRMNDPLQADVRRVNALLVAHAEELQRETARIRELETTAATASTARVVAEAKTARAQANELQAVSRSGQYRTGWLAMRRRLLQQSDATGAHIRRLSVRVADLADERDLAVRERDERAMAWRRMLRDARRSREFAQRVRDDLAGKLASSVSSPFFPLAFFAAFTFSIDFASALPSGFGVAFGVAFPLGFAFIVEFLVALVESLRRLGAFRGVGCFHSFDPLASPSSATHSGGPDDSDGGDSSSSSSARSSSSSSVSSGSEGAAPVVPFFVPVIPPAGTPSGWTQRRYFPWPKSVRRLRLHTITAHELRARFLPPRGWICPRAPVPEPANSNRALVTRANVDALYATRPWRYLAQEVGSVLFASGDAAFQPFMRRLRHHVEGWAQAYWESTHELHVSGAAWRSWRSSRNSRRSHAGDHLNSLLQLVVDLFRRGLADMDLLLDPAVLHFPPAHSRIGRWFPGLQHTTLQEALDDVDAQEPWRRFYRTPLTVAQMDANVRCRVTRAHHAYLVPRLAGKFIQQV</sequence>
<accession>G4ZU40</accession>
<evidence type="ECO:0000313" key="4">
    <source>
        <dbReference type="EMBL" id="EGZ13314.1"/>
    </source>
</evidence>
<evidence type="ECO:0000256" key="1">
    <source>
        <dbReference type="SAM" id="Coils"/>
    </source>
</evidence>
<dbReference type="RefSeq" id="XP_009530743.1">
    <property type="nucleotide sequence ID" value="XM_009532448.1"/>
</dbReference>
<dbReference type="AlphaFoldDB" id="G4ZU40"/>
<organism evidence="4 5">
    <name type="scientific">Phytophthora sojae (strain P6497)</name>
    <name type="common">Soybean stem and root rot agent</name>
    <name type="synonym">Phytophthora megasperma f. sp. glycines</name>
    <dbReference type="NCBI Taxonomy" id="1094619"/>
    <lineage>
        <taxon>Eukaryota</taxon>
        <taxon>Sar</taxon>
        <taxon>Stramenopiles</taxon>
        <taxon>Oomycota</taxon>
        <taxon>Peronosporomycetes</taxon>
        <taxon>Peronosporales</taxon>
        <taxon>Peronosporaceae</taxon>
        <taxon>Phytophthora</taxon>
    </lineage>
</organism>
<keyword evidence="3" id="KW-0472">Membrane</keyword>
<dbReference type="GeneID" id="20639047"/>
<evidence type="ECO:0000256" key="3">
    <source>
        <dbReference type="SAM" id="Phobius"/>
    </source>
</evidence>